<evidence type="ECO:0000313" key="2">
    <source>
        <dbReference type="Proteomes" id="UP001231649"/>
    </source>
</evidence>
<name>A0ACC2QTE2_9NEOP</name>
<protein>
    <submittedName>
        <fullName evidence="1">Uncharacterized protein</fullName>
    </submittedName>
</protein>
<organism evidence="1 2">
    <name type="scientific">Mythimna loreyi</name>
    <dbReference type="NCBI Taxonomy" id="667449"/>
    <lineage>
        <taxon>Eukaryota</taxon>
        <taxon>Metazoa</taxon>
        <taxon>Ecdysozoa</taxon>
        <taxon>Arthropoda</taxon>
        <taxon>Hexapoda</taxon>
        <taxon>Insecta</taxon>
        <taxon>Pterygota</taxon>
        <taxon>Neoptera</taxon>
        <taxon>Endopterygota</taxon>
        <taxon>Lepidoptera</taxon>
        <taxon>Glossata</taxon>
        <taxon>Ditrysia</taxon>
        <taxon>Noctuoidea</taxon>
        <taxon>Noctuidae</taxon>
        <taxon>Noctuinae</taxon>
        <taxon>Hadenini</taxon>
        <taxon>Mythimna</taxon>
    </lineage>
</organism>
<evidence type="ECO:0000313" key="1">
    <source>
        <dbReference type="EMBL" id="KAJ8725509.1"/>
    </source>
</evidence>
<proteinExistence type="predicted"/>
<dbReference type="EMBL" id="CM056791">
    <property type="protein sequence ID" value="KAJ8725509.1"/>
    <property type="molecule type" value="Genomic_DNA"/>
</dbReference>
<sequence length="122" mass="13999">MSGFQRLDKELIVLRWVHCKYRNARKEFHSVLYFFHHYELPVVLQQEQLQQLLRVGVYHDSPGRGTQATPPTTQSSTQTAQNTLQSTTQTLPSVSTAQTNTLRSGAQFMTIQNIFGKKYNVV</sequence>
<gene>
    <name evidence="1" type="ORF">PYW08_003692</name>
</gene>
<dbReference type="Proteomes" id="UP001231649">
    <property type="component" value="Chromosome 15"/>
</dbReference>
<accession>A0ACC2QTE2</accession>
<keyword evidence="2" id="KW-1185">Reference proteome</keyword>
<reference evidence="1" key="1">
    <citation type="submission" date="2023-03" db="EMBL/GenBank/DDBJ databases">
        <title>Chromosome-level genomes of two armyworms, Mythimna separata and Mythimna loreyi, provide insights into the biosynthesis and reception of sex pheromones.</title>
        <authorList>
            <person name="Zhao H."/>
        </authorList>
    </citation>
    <scope>NUCLEOTIDE SEQUENCE</scope>
    <source>
        <strain evidence="1">BeijingLab</strain>
    </source>
</reference>
<comment type="caution">
    <text evidence="1">The sequence shown here is derived from an EMBL/GenBank/DDBJ whole genome shotgun (WGS) entry which is preliminary data.</text>
</comment>